<protein>
    <submittedName>
        <fullName evidence="3">Uncharacterized protein</fullName>
    </submittedName>
</protein>
<feature type="compositionally biased region" description="Basic and acidic residues" evidence="1">
    <location>
        <begin position="95"/>
        <end position="109"/>
    </location>
</feature>
<feature type="compositionally biased region" description="Pro residues" evidence="1">
    <location>
        <begin position="23"/>
        <end position="38"/>
    </location>
</feature>
<dbReference type="Proteomes" id="UP001631993">
    <property type="component" value="Unassembled WGS sequence"/>
</dbReference>
<keyword evidence="4" id="KW-1185">Reference proteome</keyword>
<name>A0ABW9IIP1_STRGJ</name>
<proteinExistence type="predicted"/>
<evidence type="ECO:0000313" key="4">
    <source>
        <dbReference type="Proteomes" id="UP001631993"/>
    </source>
</evidence>
<comment type="caution">
    <text evidence="3">The sequence shown here is derived from an EMBL/GenBank/DDBJ whole genome shotgun (WGS) entry which is preliminary data.</text>
</comment>
<feature type="compositionally biased region" description="Low complexity" evidence="1">
    <location>
        <begin position="1"/>
        <end position="17"/>
    </location>
</feature>
<sequence length="207" mass="21565">MSQQYPQQPHDPSQQQPGWGGPSTPPGYGQPPFQPLPPKKSNVGKIIGLGCAGIVGLFIAIGVISAVATNGDDSTDTSNKDKSVAAADRPTTDAAKNEPAKEEPAKEEAPAESTKTQAEQFQACVAKTGTATEKTAVKHVTKVTGADKRNDILDAAEVFTDFSGGLMGPHQGDGKLIASAFTSCYESDNGLVTVYDKDGEILANANY</sequence>
<evidence type="ECO:0000256" key="2">
    <source>
        <dbReference type="SAM" id="Phobius"/>
    </source>
</evidence>
<gene>
    <name evidence="3" type="ORF">ACKI1S_16090</name>
</gene>
<dbReference type="RefSeq" id="WP_369278129.1">
    <property type="nucleotide sequence ID" value="NZ_JBJVMW010000004.1"/>
</dbReference>
<accession>A0ABW9IIP1</accession>
<feature type="region of interest" description="Disordered" evidence="1">
    <location>
        <begin position="69"/>
        <end position="117"/>
    </location>
</feature>
<feature type="region of interest" description="Disordered" evidence="1">
    <location>
        <begin position="1"/>
        <end position="39"/>
    </location>
</feature>
<evidence type="ECO:0000313" key="3">
    <source>
        <dbReference type="EMBL" id="MFM9647654.1"/>
    </source>
</evidence>
<keyword evidence="2" id="KW-1133">Transmembrane helix</keyword>
<organism evidence="3 4">
    <name type="scientific">Streptomyces galilaeus</name>
    <dbReference type="NCBI Taxonomy" id="33899"/>
    <lineage>
        <taxon>Bacteria</taxon>
        <taxon>Bacillati</taxon>
        <taxon>Actinomycetota</taxon>
        <taxon>Actinomycetes</taxon>
        <taxon>Kitasatosporales</taxon>
        <taxon>Streptomycetaceae</taxon>
        <taxon>Streptomyces</taxon>
    </lineage>
</organism>
<evidence type="ECO:0000256" key="1">
    <source>
        <dbReference type="SAM" id="MobiDB-lite"/>
    </source>
</evidence>
<keyword evidence="2" id="KW-0472">Membrane</keyword>
<reference evidence="3 4" key="1">
    <citation type="submission" date="2024-12" db="EMBL/GenBank/DDBJ databases">
        <title>Forecasting of Potato common scab and diversities of Pathogenic streptomyces spp. in china.</title>
        <authorList>
            <person name="Handique U."/>
            <person name="Wu J."/>
        </authorList>
    </citation>
    <scope>NUCLEOTIDE SEQUENCE [LARGE SCALE GENOMIC DNA]</scope>
    <source>
        <strain evidence="3 4">ZRIMU1585</strain>
    </source>
</reference>
<feature type="transmembrane region" description="Helical" evidence="2">
    <location>
        <begin position="46"/>
        <end position="68"/>
    </location>
</feature>
<dbReference type="EMBL" id="JBJVNE010000007">
    <property type="protein sequence ID" value="MFM9647654.1"/>
    <property type="molecule type" value="Genomic_DNA"/>
</dbReference>
<keyword evidence="2" id="KW-0812">Transmembrane</keyword>